<protein>
    <submittedName>
        <fullName evidence="1">Uncharacterized protein</fullName>
    </submittedName>
</protein>
<sequence>MLFDQGWKFRDDFGYEVDKRYLGTRSQKARDGLLERRRQTAKYSTPRIPKYYLKPPPN</sequence>
<reference evidence="1 2" key="1">
    <citation type="journal article" date="2015" name="Fungal Genet. Biol.">
        <title>Evolution of novel wood decay mechanisms in Agaricales revealed by the genome sequences of Fistulina hepatica and Cylindrobasidium torrendii.</title>
        <authorList>
            <person name="Floudas D."/>
            <person name="Held B.W."/>
            <person name="Riley R."/>
            <person name="Nagy L.G."/>
            <person name="Koehler G."/>
            <person name="Ransdell A.S."/>
            <person name="Younus H."/>
            <person name="Chow J."/>
            <person name="Chiniquy J."/>
            <person name="Lipzen A."/>
            <person name="Tritt A."/>
            <person name="Sun H."/>
            <person name="Haridas S."/>
            <person name="LaButti K."/>
            <person name="Ohm R.A."/>
            <person name="Kues U."/>
            <person name="Blanchette R.A."/>
            <person name="Grigoriev I.V."/>
            <person name="Minto R.E."/>
            <person name="Hibbett D.S."/>
        </authorList>
    </citation>
    <scope>NUCLEOTIDE SEQUENCE [LARGE SCALE GENOMIC DNA]</scope>
    <source>
        <strain evidence="1 2">FP15055 ss-10</strain>
    </source>
</reference>
<dbReference type="AlphaFoldDB" id="A0A0D7B5S9"/>
<gene>
    <name evidence="1" type="ORF">CYLTODRAFT_456826</name>
</gene>
<evidence type="ECO:0000313" key="1">
    <source>
        <dbReference type="EMBL" id="KIY64871.1"/>
    </source>
</evidence>
<organism evidence="1 2">
    <name type="scientific">Cylindrobasidium torrendii FP15055 ss-10</name>
    <dbReference type="NCBI Taxonomy" id="1314674"/>
    <lineage>
        <taxon>Eukaryota</taxon>
        <taxon>Fungi</taxon>
        <taxon>Dikarya</taxon>
        <taxon>Basidiomycota</taxon>
        <taxon>Agaricomycotina</taxon>
        <taxon>Agaricomycetes</taxon>
        <taxon>Agaricomycetidae</taxon>
        <taxon>Agaricales</taxon>
        <taxon>Marasmiineae</taxon>
        <taxon>Physalacriaceae</taxon>
        <taxon>Cylindrobasidium</taxon>
    </lineage>
</organism>
<proteinExistence type="predicted"/>
<evidence type="ECO:0000313" key="2">
    <source>
        <dbReference type="Proteomes" id="UP000054007"/>
    </source>
</evidence>
<dbReference type="Proteomes" id="UP000054007">
    <property type="component" value="Unassembled WGS sequence"/>
</dbReference>
<name>A0A0D7B5S9_9AGAR</name>
<accession>A0A0D7B5S9</accession>
<keyword evidence="2" id="KW-1185">Reference proteome</keyword>
<dbReference type="EMBL" id="KN880615">
    <property type="protein sequence ID" value="KIY64871.1"/>
    <property type="molecule type" value="Genomic_DNA"/>
</dbReference>